<dbReference type="AlphaFoldDB" id="A0A8B6CEJ5"/>
<evidence type="ECO:0000313" key="4">
    <source>
        <dbReference type="EMBL" id="VDI04173.1"/>
    </source>
</evidence>
<evidence type="ECO:0000313" key="5">
    <source>
        <dbReference type="Proteomes" id="UP000596742"/>
    </source>
</evidence>
<evidence type="ECO:0000259" key="3">
    <source>
        <dbReference type="PROSITE" id="PS50966"/>
    </source>
</evidence>
<dbReference type="Pfam" id="PF21599">
    <property type="entry name" value="ZSWIM3_N"/>
    <property type="match status" value="1"/>
</dbReference>
<feature type="domain" description="SWIM-type" evidence="3">
    <location>
        <begin position="493"/>
        <end position="525"/>
    </location>
</feature>
<feature type="region of interest" description="Disordered" evidence="2">
    <location>
        <begin position="635"/>
        <end position="670"/>
    </location>
</feature>
<name>A0A8B6CEJ5_MYTGA</name>
<evidence type="ECO:0000256" key="2">
    <source>
        <dbReference type="SAM" id="MobiDB-lite"/>
    </source>
</evidence>
<sequence length="797" mass="92143">MDDTTPKKIELNAQFNSYKEFALVIENYEKEHFVQLWKRDARTIKTMKCRAPNRNINEELVYGQLKLCCVHGGKDHKSASSGQRPKQATFRQSCPFFIQLRTTSDGNKLMITNMCLEHNHVINQNLFKFLPRQRQLSGEERKDVETMLKVKANKKMVQSYIMEKTGKKIVLKDLHNIKSEMKKKKSTSGKTDLEQMYDILSSSCSESVVEYITENNKLQAIFFQDRHMRIAFDSYPEVILVDATYKTNSLRMPLYLIINVDGNGQSEIVAMFLLTQEEELILSLVIEQFKLKNKNWENIRVILTDKDMTERNVLGKAIPQAKLQLCLFHVLRNFRREVSIEKLGITVELCEESSNSVISYFNRNWHNIRQEWVDGLKDGTNLGNRTNNRIESINDKIKSVLHHYSTLPDFAEHFLIALNSLRTERDLKTSGIFQKRTVSAFSNDSPEYKYQELVTPYAWPYILKQLSLRSEVKLEQKESDDGEIIWTATTSQGQVRVDSKSCSCMFHQSMLLPCRHILKLREVNNENLFVAESVSDRWKINTVRTSHRLFDDTGVSETQSSVCSIICTPKRVRKMSQSTKYRETQILLQQMASLASEATGDEYQQRIDIIQSITHFWSHGKKCMVLEVLESDSVESTSSSGNEHEQTDVHVNEDTNDFNDDINETDNKENDAENVHLFNNSLKLVSQDEERDTAQQEEHLLDSSCCGSRVSHILLPPNMKKRGRPKGKAPEIIYAEDTTSRVSYCPPSRFPELNKNQNTTRYGHSPNRGPVIGIMVFWDRALTFPPKRLKLSIWAPW</sequence>
<accession>A0A8B6CEJ5</accession>
<dbReference type="InterPro" id="IPR048325">
    <property type="entry name" value="ZSWIM3_N"/>
</dbReference>
<dbReference type="Proteomes" id="UP000596742">
    <property type="component" value="Unassembled WGS sequence"/>
</dbReference>
<keyword evidence="1" id="KW-0862">Zinc</keyword>
<dbReference type="PANTHER" id="PTHR31569">
    <property type="entry name" value="SWIM-TYPE DOMAIN-CONTAINING PROTEIN"/>
    <property type="match status" value="1"/>
</dbReference>
<feature type="compositionally biased region" description="Basic and acidic residues" evidence="2">
    <location>
        <begin position="642"/>
        <end position="653"/>
    </location>
</feature>
<dbReference type="GO" id="GO:0008270">
    <property type="term" value="F:zinc ion binding"/>
    <property type="evidence" value="ECO:0007669"/>
    <property type="project" value="UniProtKB-KW"/>
</dbReference>
<organism evidence="4 5">
    <name type="scientific">Mytilus galloprovincialis</name>
    <name type="common">Mediterranean mussel</name>
    <dbReference type="NCBI Taxonomy" id="29158"/>
    <lineage>
        <taxon>Eukaryota</taxon>
        <taxon>Metazoa</taxon>
        <taxon>Spiralia</taxon>
        <taxon>Lophotrochozoa</taxon>
        <taxon>Mollusca</taxon>
        <taxon>Bivalvia</taxon>
        <taxon>Autobranchia</taxon>
        <taxon>Pteriomorphia</taxon>
        <taxon>Mytilida</taxon>
        <taxon>Mytiloidea</taxon>
        <taxon>Mytilidae</taxon>
        <taxon>Mytilinae</taxon>
        <taxon>Mytilus</taxon>
    </lineage>
</organism>
<dbReference type="Pfam" id="PF21056">
    <property type="entry name" value="ZSWIM1-3_RNaseH-like"/>
    <property type="match status" value="1"/>
</dbReference>
<dbReference type="InterPro" id="IPR052579">
    <property type="entry name" value="Zinc_finger_SWIM"/>
</dbReference>
<gene>
    <name evidence="4" type="ORF">MGAL_10B086552</name>
</gene>
<dbReference type="InterPro" id="IPR048324">
    <property type="entry name" value="ZSWIM1-3_RNaseH-like"/>
</dbReference>
<dbReference type="PROSITE" id="PS50966">
    <property type="entry name" value="ZF_SWIM"/>
    <property type="match status" value="1"/>
</dbReference>
<dbReference type="EMBL" id="UYJE01001686">
    <property type="protein sequence ID" value="VDI04173.1"/>
    <property type="molecule type" value="Genomic_DNA"/>
</dbReference>
<feature type="compositionally biased region" description="Acidic residues" evidence="2">
    <location>
        <begin position="654"/>
        <end position="664"/>
    </location>
</feature>
<evidence type="ECO:0000256" key="1">
    <source>
        <dbReference type="PROSITE-ProRule" id="PRU00325"/>
    </source>
</evidence>
<proteinExistence type="predicted"/>
<dbReference type="OrthoDB" id="92090at2759"/>
<keyword evidence="1" id="KW-0479">Metal-binding</keyword>
<protein>
    <submittedName>
        <fullName evidence="4">Zinc finger SWIM domain-containing protein 3</fullName>
    </submittedName>
</protein>
<comment type="caution">
    <text evidence="4">The sequence shown here is derived from an EMBL/GenBank/DDBJ whole genome shotgun (WGS) entry which is preliminary data.</text>
</comment>
<dbReference type="InterPro" id="IPR007527">
    <property type="entry name" value="Znf_SWIM"/>
</dbReference>
<dbReference type="PANTHER" id="PTHR31569:SF4">
    <property type="entry name" value="SWIM-TYPE DOMAIN-CONTAINING PROTEIN"/>
    <property type="match status" value="1"/>
</dbReference>
<reference evidence="4" key="1">
    <citation type="submission" date="2018-11" db="EMBL/GenBank/DDBJ databases">
        <authorList>
            <person name="Alioto T."/>
            <person name="Alioto T."/>
        </authorList>
    </citation>
    <scope>NUCLEOTIDE SEQUENCE</scope>
</reference>
<keyword evidence="5" id="KW-1185">Reference proteome</keyword>
<keyword evidence="1" id="KW-0863">Zinc-finger</keyword>